<evidence type="ECO:0000313" key="7">
    <source>
        <dbReference type="EMBL" id="KXH63317.1"/>
    </source>
</evidence>
<keyword evidence="8" id="KW-1185">Reference proteome</keyword>
<dbReference type="Proteomes" id="UP000070121">
    <property type="component" value="Unassembled WGS sequence"/>
</dbReference>
<keyword evidence="3 6" id="KW-0812">Transmembrane</keyword>
<keyword evidence="2" id="KW-0813">Transport</keyword>
<dbReference type="SUPFAM" id="SSF103473">
    <property type="entry name" value="MFS general substrate transporter"/>
    <property type="match status" value="1"/>
</dbReference>
<proteinExistence type="predicted"/>
<dbReference type="OrthoDB" id="2985014at2759"/>
<keyword evidence="5 6" id="KW-0472">Membrane</keyword>
<accession>A0A135USH1</accession>
<feature type="transmembrane region" description="Helical" evidence="6">
    <location>
        <begin position="79"/>
        <end position="97"/>
    </location>
</feature>
<dbReference type="GO" id="GO:0016020">
    <property type="term" value="C:membrane"/>
    <property type="evidence" value="ECO:0007669"/>
    <property type="project" value="UniProtKB-SubCell"/>
</dbReference>
<reference evidence="7 8" key="1">
    <citation type="submission" date="2014-02" db="EMBL/GenBank/DDBJ databases">
        <title>The genome sequence of Colletotrichum salicis CBS 607.94.</title>
        <authorList>
            <person name="Baroncelli R."/>
            <person name="Thon M.R."/>
        </authorList>
    </citation>
    <scope>NUCLEOTIDE SEQUENCE [LARGE SCALE GENOMIC DNA]</scope>
    <source>
        <strain evidence="7 8">CBS 607.94</strain>
    </source>
</reference>
<dbReference type="InterPro" id="IPR036259">
    <property type="entry name" value="MFS_trans_sf"/>
</dbReference>
<organism evidence="7 8">
    <name type="scientific">Colletotrichum salicis</name>
    <dbReference type="NCBI Taxonomy" id="1209931"/>
    <lineage>
        <taxon>Eukaryota</taxon>
        <taxon>Fungi</taxon>
        <taxon>Dikarya</taxon>
        <taxon>Ascomycota</taxon>
        <taxon>Pezizomycotina</taxon>
        <taxon>Sordariomycetes</taxon>
        <taxon>Hypocreomycetidae</taxon>
        <taxon>Glomerellales</taxon>
        <taxon>Glomerellaceae</taxon>
        <taxon>Colletotrichum</taxon>
        <taxon>Colletotrichum acutatum species complex</taxon>
    </lineage>
</organism>
<comment type="subcellular location">
    <subcellularLocation>
        <location evidence="1">Membrane</location>
        <topology evidence="1">Multi-pass membrane protein</topology>
    </subcellularLocation>
</comment>
<dbReference type="PANTHER" id="PTHR43791:SF62">
    <property type="entry name" value="MAJOR FACILITATOR SUPERFAMILY (MFS) PROFILE DOMAIN-CONTAINING PROTEIN"/>
    <property type="match status" value="1"/>
</dbReference>
<feature type="transmembrane region" description="Helical" evidence="6">
    <location>
        <begin position="164"/>
        <end position="190"/>
    </location>
</feature>
<dbReference type="Gene3D" id="1.20.1250.20">
    <property type="entry name" value="MFS general substrate transporter like domains"/>
    <property type="match status" value="1"/>
</dbReference>
<evidence type="ECO:0000256" key="3">
    <source>
        <dbReference type="ARBA" id="ARBA00022692"/>
    </source>
</evidence>
<dbReference type="PANTHER" id="PTHR43791">
    <property type="entry name" value="PERMEASE-RELATED"/>
    <property type="match status" value="1"/>
</dbReference>
<dbReference type="FunFam" id="1.20.1250.20:FF:000013">
    <property type="entry name" value="MFS general substrate transporter"/>
    <property type="match status" value="1"/>
</dbReference>
<evidence type="ECO:0008006" key="9">
    <source>
        <dbReference type="Google" id="ProtNLM"/>
    </source>
</evidence>
<evidence type="ECO:0000256" key="4">
    <source>
        <dbReference type="ARBA" id="ARBA00022989"/>
    </source>
</evidence>
<evidence type="ECO:0000256" key="5">
    <source>
        <dbReference type="ARBA" id="ARBA00023136"/>
    </source>
</evidence>
<feature type="transmembrane region" description="Helical" evidence="6">
    <location>
        <begin position="136"/>
        <end position="158"/>
    </location>
</feature>
<comment type="caution">
    <text evidence="7">The sequence shown here is derived from an EMBL/GenBank/DDBJ whole genome shotgun (WGS) entry which is preliminary data.</text>
</comment>
<evidence type="ECO:0000256" key="1">
    <source>
        <dbReference type="ARBA" id="ARBA00004141"/>
    </source>
</evidence>
<dbReference type="Pfam" id="PF07690">
    <property type="entry name" value="MFS_1"/>
    <property type="match status" value="1"/>
</dbReference>
<evidence type="ECO:0000313" key="8">
    <source>
        <dbReference type="Proteomes" id="UP000070121"/>
    </source>
</evidence>
<evidence type="ECO:0000256" key="2">
    <source>
        <dbReference type="ARBA" id="ARBA00022448"/>
    </source>
</evidence>
<evidence type="ECO:0000256" key="6">
    <source>
        <dbReference type="SAM" id="Phobius"/>
    </source>
</evidence>
<dbReference type="GO" id="GO:0022857">
    <property type="term" value="F:transmembrane transporter activity"/>
    <property type="evidence" value="ECO:0007669"/>
    <property type="project" value="InterPro"/>
</dbReference>
<protein>
    <recommendedName>
        <fullName evidence="9">Major facilitator superfamily transporter</fullName>
    </recommendedName>
</protein>
<feature type="transmembrane region" description="Helical" evidence="6">
    <location>
        <begin position="47"/>
        <end position="67"/>
    </location>
</feature>
<dbReference type="AlphaFoldDB" id="A0A135USH1"/>
<dbReference type="InterPro" id="IPR011701">
    <property type="entry name" value="MFS"/>
</dbReference>
<name>A0A135USH1_9PEZI</name>
<dbReference type="EMBL" id="JFFI01001096">
    <property type="protein sequence ID" value="KXH63317.1"/>
    <property type="molecule type" value="Genomic_DNA"/>
</dbReference>
<feature type="transmembrane region" description="Helical" evidence="6">
    <location>
        <begin position="103"/>
        <end position="124"/>
    </location>
</feature>
<sequence>MDGLKQTLEDPKTWLFCACQNFHISAVSFNAYFPTIVRTMGFKSTTALLLTAPPYFVSGFLGIPFAWSSGRFNERTWHITAGLSLAVVGFAMTIGTTDNAVRYAATFLYTTGAYSVGSPILGWVSDTLSQTPEKKAVAYSLVNVTATLAYIYCAYLWPTSDGPRYMIGFSCMIGFAVASIICAWAMRFWLMSINRKVRESEDENVKLYAY</sequence>
<gene>
    <name evidence="7" type="ORF">CSAL01_00934</name>
</gene>
<keyword evidence="4 6" id="KW-1133">Transmembrane helix</keyword>